<dbReference type="PIRSF" id="PIRSF000804">
    <property type="entry name" value="DNA_pol_III_b"/>
    <property type="match status" value="1"/>
</dbReference>
<evidence type="ECO:0000256" key="8">
    <source>
        <dbReference type="ARBA" id="ARBA00023125"/>
    </source>
</evidence>
<evidence type="ECO:0000259" key="11">
    <source>
        <dbReference type="Pfam" id="PF02767"/>
    </source>
</evidence>
<comment type="caution">
    <text evidence="13">The sequence shown here is derived from an EMBL/GenBank/DDBJ whole genome shotgun (WGS) entry which is preliminary data.</text>
</comment>
<evidence type="ECO:0000256" key="7">
    <source>
        <dbReference type="ARBA" id="ARBA00022932"/>
    </source>
</evidence>
<dbReference type="GO" id="GO:0008408">
    <property type="term" value="F:3'-5' exonuclease activity"/>
    <property type="evidence" value="ECO:0007669"/>
    <property type="project" value="InterPro"/>
</dbReference>
<name>A0A1G1WKR2_9BACT</name>
<evidence type="ECO:0000259" key="12">
    <source>
        <dbReference type="Pfam" id="PF02768"/>
    </source>
</evidence>
<dbReference type="InterPro" id="IPR046938">
    <property type="entry name" value="DNA_clamp_sf"/>
</dbReference>
<evidence type="ECO:0000256" key="6">
    <source>
        <dbReference type="ARBA" id="ARBA00022705"/>
    </source>
</evidence>
<evidence type="ECO:0000256" key="3">
    <source>
        <dbReference type="ARBA" id="ARBA00022490"/>
    </source>
</evidence>
<evidence type="ECO:0000259" key="10">
    <source>
        <dbReference type="Pfam" id="PF00712"/>
    </source>
</evidence>
<evidence type="ECO:0000313" key="14">
    <source>
        <dbReference type="Proteomes" id="UP000177821"/>
    </source>
</evidence>
<comment type="similarity">
    <text evidence="2 9">Belongs to the beta sliding clamp family.</text>
</comment>
<dbReference type="InterPro" id="IPR022637">
    <property type="entry name" value="DNA_polIII_beta_cen"/>
</dbReference>
<keyword evidence="7 9" id="KW-0239">DNA-directed DNA polymerase</keyword>
<dbReference type="GO" id="GO:0003887">
    <property type="term" value="F:DNA-directed DNA polymerase activity"/>
    <property type="evidence" value="ECO:0007669"/>
    <property type="project" value="UniProtKB-UniRule"/>
</dbReference>
<evidence type="ECO:0000256" key="2">
    <source>
        <dbReference type="ARBA" id="ARBA00010752"/>
    </source>
</evidence>
<evidence type="ECO:0000256" key="9">
    <source>
        <dbReference type="PIRNR" id="PIRNR000804"/>
    </source>
</evidence>
<dbReference type="Proteomes" id="UP000177821">
    <property type="component" value="Unassembled WGS sequence"/>
</dbReference>
<dbReference type="NCBIfam" id="TIGR00663">
    <property type="entry name" value="dnan"/>
    <property type="match status" value="1"/>
</dbReference>
<dbReference type="GO" id="GO:0006271">
    <property type="term" value="P:DNA strand elongation involved in DNA replication"/>
    <property type="evidence" value="ECO:0007669"/>
    <property type="project" value="TreeGrafter"/>
</dbReference>
<dbReference type="SMART" id="SM00480">
    <property type="entry name" value="POL3Bc"/>
    <property type="match status" value="1"/>
</dbReference>
<dbReference type="AlphaFoldDB" id="A0A1G1WKR2"/>
<comment type="subunit">
    <text evidence="9">Forms a ring-shaped head-to-tail homodimer around DNA.</text>
</comment>
<dbReference type="EMBL" id="MHCX01000055">
    <property type="protein sequence ID" value="OGY28325.1"/>
    <property type="molecule type" value="Genomic_DNA"/>
</dbReference>
<dbReference type="InterPro" id="IPR022635">
    <property type="entry name" value="DNA_polIII_beta_C"/>
</dbReference>
<evidence type="ECO:0000256" key="1">
    <source>
        <dbReference type="ARBA" id="ARBA00004496"/>
    </source>
</evidence>
<protein>
    <recommendedName>
        <fullName evidence="9">Beta sliding clamp</fullName>
    </recommendedName>
</protein>
<dbReference type="CDD" id="cd00140">
    <property type="entry name" value="beta_clamp"/>
    <property type="match status" value="1"/>
</dbReference>
<evidence type="ECO:0000313" key="13">
    <source>
        <dbReference type="EMBL" id="OGY28325.1"/>
    </source>
</evidence>
<comment type="function">
    <text evidence="9">Confers DNA tethering and processivity to DNA polymerases and other proteins. Acts as a clamp, forming a ring around DNA (a reaction catalyzed by the clamp-loading complex) which diffuses in an ATP-independent manner freely and bidirectionally along dsDNA. Initially characterized for its ability to contact the catalytic subunit of DNA polymerase III (Pol III), a complex, multichain enzyme responsible for most of the replicative synthesis in bacteria; Pol III exhibits 3'-5' exonuclease proofreading activity. The beta chain is required for initiation of replication as well as for processivity of DNA replication.</text>
</comment>
<dbReference type="InterPro" id="IPR001001">
    <property type="entry name" value="DNA_polIII_beta"/>
</dbReference>
<feature type="domain" description="DNA polymerase III beta sliding clamp central" evidence="11">
    <location>
        <begin position="128"/>
        <end position="245"/>
    </location>
</feature>
<dbReference type="PANTHER" id="PTHR30478">
    <property type="entry name" value="DNA POLYMERASE III SUBUNIT BETA"/>
    <property type="match status" value="1"/>
</dbReference>
<keyword evidence="3 9" id="KW-0963">Cytoplasm</keyword>
<keyword evidence="6 9" id="KW-0235">DNA replication</keyword>
<sequence>MKADLTKENLTKALSTCMRAVSLKASLPILANICFNTEGPKMKFSATNLELGVNYWSEAKTLEEGSISVPARILLEYISSLDVSQISLESKDETLLITSDQGEATIAGISSQEFPPVPTLTEQANIFLDPNEFQKAVAQVAFAASTDASRVVLSGVLLHFSPEALLLVATDGYRLAQKKWDRETGTEQSVIIPAKSLYEISRIVSEAALEGEELKIFLNKEKNQAIFGLDKVHMTTRLLDGNYPNYTQIIPTSFVSRAVVEADKLGKAVRTVSVFARDSGSVIKADFSSSTLALSAQTTQVGDTKTSLPISFEGEPMSVAFNQRFLQEALSAISSTQVSLEMTSPTSPIVVRGVGNESYLHLIMPVRLQG</sequence>
<dbReference type="Gene3D" id="3.70.10.10">
    <property type="match status" value="1"/>
</dbReference>
<dbReference type="GO" id="GO:0009360">
    <property type="term" value="C:DNA polymerase III complex"/>
    <property type="evidence" value="ECO:0007669"/>
    <property type="project" value="InterPro"/>
</dbReference>
<comment type="subcellular location">
    <subcellularLocation>
        <location evidence="1 9">Cytoplasm</location>
    </subcellularLocation>
</comment>
<feature type="domain" description="DNA polymerase III beta sliding clamp N-terminal" evidence="10">
    <location>
        <begin position="1"/>
        <end position="117"/>
    </location>
</feature>
<gene>
    <name evidence="13" type="ORF">A3J50_02165</name>
</gene>
<dbReference type="Pfam" id="PF00712">
    <property type="entry name" value="DNA_pol3_beta"/>
    <property type="match status" value="1"/>
</dbReference>
<dbReference type="Gene3D" id="3.10.150.10">
    <property type="entry name" value="DNA Polymerase III, subunit A, domain 2"/>
    <property type="match status" value="1"/>
</dbReference>
<proteinExistence type="inferred from homology"/>
<keyword evidence="4 9" id="KW-0808">Transferase</keyword>
<evidence type="ECO:0000256" key="4">
    <source>
        <dbReference type="ARBA" id="ARBA00022679"/>
    </source>
</evidence>
<feature type="domain" description="DNA polymerase III beta sliding clamp C-terminal" evidence="12">
    <location>
        <begin position="248"/>
        <end position="367"/>
    </location>
</feature>
<dbReference type="GO" id="GO:0005737">
    <property type="term" value="C:cytoplasm"/>
    <property type="evidence" value="ECO:0007669"/>
    <property type="project" value="UniProtKB-SubCell"/>
</dbReference>
<dbReference type="SUPFAM" id="SSF55979">
    <property type="entry name" value="DNA clamp"/>
    <property type="match status" value="3"/>
</dbReference>
<organism evidence="13 14">
    <name type="scientific">Candidatus Woykebacteria bacterium RIFCSPHIGHO2_02_FULL_43_16b</name>
    <dbReference type="NCBI Taxonomy" id="1802601"/>
    <lineage>
        <taxon>Bacteria</taxon>
        <taxon>Candidatus Woykeibacteriota</taxon>
    </lineage>
</organism>
<accession>A0A1G1WKR2</accession>
<reference evidence="13 14" key="1">
    <citation type="journal article" date="2016" name="Nat. Commun.">
        <title>Thousands of microbial genomes shed light on interconnected biogeochemical processes in an aquifer system.</title>
        <authorList>
            <person name="Anantharaman K."/>
            <person name="Brown C.T."/>
            <person name="Hug L.A."/>
            <person name="Sharon I."/>
            <person name="Castelle C.J."/>
            <person name="Probst A.J."/>
            <person name="Thomas B.C."/>
            <person name="Singh A."/>
            <person name="Wilkins M.J."/>
            <person name="Karaoz U."/>
            <person name="Brodie E.L."/>
            <person name="Williams K.H."/>
            <person name="Hubbard S.S."/>
            <person name="Banfield J.F."/>
        </authorList>
    </citation>
    <scope>NUCLEOTIDE SEQUENCE [LARGE SCALE GENOMIC DNA]</scope>
</reference>
<dbReference type="InterPro" id="IPR022634">
    <property type="entry name" value="DNA_polIII_beta_N"/>
</dbReference>
<dbReference type="PANTHER" id="PTHR30478:SF0">
    <property type="entry name" value="BETA SLIDING CLAMP"/>
    <property type="match status" value="1"/>
</dbReference>
<dbReference type="Pfam" id="PF02768">
    <property type="entry name" value="DNA_pol3_beta_3"/>
    <property type="match status" value="1"/>
</dbReference>
<evidence type="ECO:0000256" key="5">
    <source>
        <dbReference type="ARBA" id="ARBA00022695"/>
    </source>
</evidence>
<dbReference type="GO" id="GO:0003677">
    <property type="term" value="F:DNA binding"/>
    <property type="evidence" value="ECO:0007669"/>
    <property type="project" value="UniProtKB-UniRule"/>
</dbReference>
<keyword evidence="5 9" id="KW-0548">Nucleotidyltransferase</keyword>
<keyword evidence="8" id="KW-0238">DNA-binding</keyword>
<dbReference type="Pfam" id="PF02767">
    <property type="entry name" value="DNA_pol3_beta_2"/>
    <property type="match status" value="1"/>
</dbReference>